<protein>
    <recommendedName>
        <fullName evidence="4">Lipoprotein</fullName>
    </recommendedName>
</protein>
<evidence type="ECO:0000313" key="3">
    <source>
        <dbReference type="Proteomes" id="UP001207918"/>
    </source>
</evidence>
<evidence type="ECO:0008006" key="4">
    <source>
        <dbReference type="Google" id="ProtNLM"/>
    </source>
</evidence>
<evidence type="ECO:0000256" key="1">
    <source>
        <dbReference type="SAM" id="SignalP"/>
    </source>
</evidence>
<gene>
    <name evidence="2" type="ORF">J6I44_03000</name>
</gene>
<keyword evidence="3" id="KW-1185">Reference proteome</keyword>
<comment type="caution">
    <text evidence="2">The sequence shown here is derived from an EMBL/GenBank/DDBJ whole genome shotgun (WGS) entry which is preliminary data.</text>
</comment>
<accession>A0ABT3PJ72</accession>
<sequence length="116" mass="12912">MNKFFPLLLLLTIFISCSNVDFLRYTDQTFEPTKEVKVFQTNPPEKDYMELGLLSAEAGNDAIVDLKNKAKEIGANAIIILGERNKGTVAMPVGDMAYGVPINELEAVAIRYKNNQ</sequence>
<proteinExistence type="predicted"/>
<organism evidence="2 3">
    <name type="scientific">Fodinibius salsisoli</name>
    <dbReference type="NCBI Taxonomy" id="2820877"/>
    <lineage>
        <taxon>Bacteria</taxon>
        <taxon>Pseudomonadati</taxon>
        <taxon>Balneolota</taxon>
        <taxon>Balneolia</taxon>
        <taxon>Balneolales</taxon>
        <taxon>Balneolaceae</taxon>
        <taxon>Fodinibius</taxon>
    </lineage>
</organism>
<keyword evidence="1" id="KW-0732">Signal</keyword>
<dbReference type="EMBL" id="JAGGJA010000002">
    <property type="protein sequence ID" value="MCW9705803.1"/>
    <property type="molecule type" value="Genomic_DNA"/>
</dbReference>
<feature type="signal peptide" evidence="1">
    <location>
        <begin position="1"/>
        <end position="18"/>
    </location>
</feature>
<feature type="chain" id="PRO_5047176149" description="Lipoprotein" evidence="1">
    <location>
        <begin position="19"/>
        <end position="116"/>
    </location>
</feature>
<name>A0ABT3PJ72_9BACT</name>
<dbReference type="PROSITE" id="PS51257">
    <property type="entry name" value="PROKAR_LIPOPROTEIN"/>
    <property type="match status" value="1"/>
</dbReference>
<evidence type="ECO:0000313" key="2">
    <source>
        <dbReference type="EMBL" id="MCW9705803.1"/>
    </source>
</evidence>
<dbReference type="RefSeq" id="WP_265764470.1">
    <property type="nucleotide sequence ID" value="NZ_JAGGJA010000002.1"/>
</dbReference>
<dbReference type="Proteomes" id="UP001207918">
    <property type="component" value="Unassembled WGS sequence"/>
</dbReference>
<reference evidence="2 3" key="1">
    <citation type="submission" date="2021-03" db="EMBL/GenBank/DDBJ databases">
        <title>Aliifodinibius sp. nov., a new bacterium isolated from saline soil.</title>
        <authorList>
            <person name="Galisteo C."/>
            <person name="De La Haba R."/>
            <person name="Sanchez-Porro C."/>
            <person name="Ventosa A."/>
        </authorList>
    </citation>
    <scope>NUCLEOTIDE SEQUENCE [LARGE SCALE GENOMIC DNA]</scope>
    <source>
        <strain evidence="2 3">1BSP15-2V2</strain>
    </source>
</reference>